<dbReference type="EMBL" id="CP051461">
    <property type="protein sequence ID" value="QJC55531.1"/>
    <property type="molecule type" value="Genomic_DNA"/>
</dbReference>
<organism evidence="6 7">
    <name type="scientific">Polaromonas vacuolata</name>
    <dbReference type="NCBI Taxonomy" id="37448"/>
    <lineage>
        <taxon>Bacteria</taxon>
        <taxon>Pseudomonadati</taxon>
        <taxon>Pseudomonadota</taxon>
        <taxon>Betaproteobacteria</taxon>
        <taxon>Burkholderiales</taxon>
        <taxon>Comamonadaceae</taxon>
        <taxon>Polaromonas</taxon>
    </lineage>
</organism>
<dbReference type="RefSeq" id="WP_168921384.1">
    <property type="nucleotide sequence ID" value="NZ_CP051461.1"/>
</dbReference>
<proteinExistence type="predicted"/>
<dbReference type="Gene3D" id="3.40.50.300">
    <property type="entry name" value="P-loop containing nucleotide triphosphate hydrolases"/>
    <property type="match status" value="1"/>
</dbReference>
<keyword evidence="2" id="KW-1003">Cell membrane</keyword>
<keyword evidence="7" id="KW-1185">Reference proteome</keyword>
<protein>
    <submittedName>
        <fullName evidence="6">Lipopolysaccharide export system ATP-binding protein LptB</fullName>
        <ecNumber evidence="6">3.6.3.-</ecNumber>
    </submittedName>
</protein>
<evidence type="ECO:0000256" key="1">
    <source>
        <dbReference type="ARBA" id="ARBA00022448"/>
    </source>
</evidence>
<dbReference type="AlphaFoldDB" id="A0A6H2H6M8"/>
<keyword evidence="2" id="KW-0472">Membrane</keyword>
<dbReference type="Pfam" id="PF00005">
    <property type="entry name" value="ABC_tran"/>
    <property type="match status" value="1"/>
</dbReference>
<evidence type="ECO:0000259" key="5">
    <source>
        <dbReference type="PROSITE" id="PS50893"/>
    </source>
</evidence>
<dbReference type="InterPro" id="IPR027417">
    <property type="entry name" value="P-loop_NTPase"/>
</dbReference>
<dbReference type="InterPro" id="IPR003593">
    <property type="entry name" value="AAA+_ATPase"/>
</dbReference>
<dbReference type="KEGG" id="pvac:HC248_00811"/>
<reference evidence="6 7" key="1">
    <citation type="submission" date="2020-04" db="EMBL/GenBank/DDBJ databases">
        <title>Complete genome of a Psychrophilic, Marine, Gas Vacuolate Bacterium Polaromonas vacuolata KCTC 22033T.</title>
        <authorList>
            <person name="Hwang K."/>
            <person name="Kim K.M."/>
        </authorList>
    </citation>
    <scope>NUCLEOTIDE SEQUENCE [LARGE SCALE GENOMIC DNA]</scope>
    <source>
        <strain evidence="6 7">KCTC 22033</strain>
    </source>
</reference>
<dbReference type="GO" id="GO:0005524">
    <property type="term" value="F:ATP binding"/>
    <property type="evidence" value="ECO:0007669"/>
    <property type="project" value="UniProtKB-KW"/>
</dbReference>
<dbReference type="PANTHER" id="PTHR45772:SF9">
    <property type="entry name" value="CONSERVED COMPONENT OF ABC TRANSPORTER FOR NATURAL AMINO ACIDS"/>
    <property type="match status" value="1"/>
</dbReference>
<dbReference type="SMART" id="SM00382">
    <property type="entry name" value="AAA"/>
    <property type="match status" value="1"/>
</dbReference>
<name>A0A6H2H6M8_9BURK</name>
<keyword evidence="4 6" id="KW-0067">ATP-binding</keyword>
<keyword evidence="1" id="KW-0813">Transport</keyword>
<dbReference type="Proteomes" id="UP000502041">
    <property type="component" value="Chromosome"/>
</dbReference>
<dbReference type="PANTHER" id="PTHR45772">
    <property type="entry name" value="CONSERVED COMPONENT OF ABC TRANSPORTER FOR NATURAL AMINO ACIDS-RELATED"/>
    <property type="match status" value="1"/>
</dbReference>
<evidence type="ECO:0000256" key="2">
    <source>
        <dbReference type="ARBA" id="ARBA00022475"/>
    </source>
</evidence>
<evidence type="ECO:0000313" key="7">
    <source>
        <dbReference type="Proteomes" id="UP000502041"/>
    </source>
</evidence>
<dbReference type="GO" id="GO:0016887">
    <property type="term" value="F:ATP hydrolysis activity"/>
    <property type="evidence" value="ECO:0007669"/>
    <property type="project" value="InterPro"/>
</dbReference>
<sequence length="248" mass="26834">MSTPLLSARGLGKKFGAVVAADDLCIDIAAGQRLSIIGSNGAGKTTFVNMVTGYLKPDEGCIELDGQDITQLSHQRIAGMGICRSFQIPQLCLELTVLENLLVAVGAADGRLSLWRPAGNKLWRERAQVLLEKFALQADANRQVLELAGGVRKLLDIAMALARAPRLLLLDEPTSGVSADEKFPAMERVMEALQGEAATILFVEHDMDIVARFSERVIAFYSGRVIADGPPAEVMANLEVRRYITGEK</sequence>
<accession>A0A6H2H6M8</accession>
<dbReference type="InterPro" id="IPR051120">
    <property type="entry name" value="ABC_AA/LPS_Transport"/>
</dbReference>
<dbReference type="GO" id="GO:0005886">
    <property type="term" value="C:plasma membrane"/>
    <property type="evidence" value="ECO:0007669"/>
    <property type="project" value="TreeGrafter"/>
</dbReference>
<gene>
    <name evidence="6" type="primary">lptB_4</name>
    <name evidence="6" type="ORF">HC248_00811</name>
</gene>
<keyword evidence="3" id="KW-0547">Nucleotide-binding</keyword>
<evidence type="ECO:0000256" key="3">
    <source>
        <dbReference type="ARBA" id="ARBA00022741"/>
    </source>
</evidence>
<feature type="domain" description="ABC transporter" evidence="5">
    <location>
        <begin position="6"/>
        <end position="247"/>
    </location>
</feature>
<evidence type="ECO:0000256" key="4">
    <source>
        <dbReference type="ARBA" id="ARBA00022840"/>
    </source>
</evidence>
<dbReference type="SUPFAM" id="SSF52540">
    <property type="entry name" value="P-loop containing nucleoside triphosphate hydrolases"/>
    <property type="match status" value="1"/>
</dbReference>
<dbReference type="EC" id="3.6.3.-" evidence="6"/>
<keyword evidence="6" id="KW-0378">Hydrolase</keyword>
<dbReference type="PROSITE" id="PS50893">
    <property type="entry name" value="ABC_TRANSPORTER_2"/>
    <property type="match status" value="1"/>
</dbReference>
<dbReference type="InterPro" id="IPR003439">
    <property type="entry name" value="ABC_transporter-like_ATP-bd"/>
</dbReference>
<evidence type="ECO:0000313" key="6">
    <source>
        <dbReference type="EMBL" id="QJC55531.1"/>
    </source>
</evidence>